<dbReference type="PROSITE" id="PS51186">
    <property type="entry name" value="GNAT"/>
    <property type="match status" value="1"/>
</dbReference>
<reference evidence="2 3" key="1">
    <citation type="submission" date="2020-08" db="EMBL/GenBank/DDBJ databases">
        <title>Novel species isolated from subtropical streams in China.</title>
        <authorList>
            <person name="Lu H."/>
        </authorList>
    </citation>
    <scope>NUCLEOTIDE SEQUENCE [LARGE SCALE GENOMIC DNA]</scope>
    <source>
        <strain evidence="2 3">CY18W</strain>
    </source>
</reference>
<dbReference type="CDD" id="cd04301">
    <property type="entry name" value="NAT_SF"/>
    <property type="match status" value="1"/>
</dbReference>
<keyword evidence="3" id="KW-1185">Reference proteome</keyword>
<dbReference type="EMBL" id="JACOGF010000005">
    <property type="protein sequence ID" value="MBC3918237.1"/>
    <property type="molecule type" value="Genomic_DNA"/>
</dbReference>
<dbReference type="Proteomes" id="UP000650424">
    <property type="component" value="Unassembled WGS sequence"/>
</dbReference>
<dbReference type="PANTHER" id="PTHR43441:SF10">
    <property type="entry name" value="ACETYLTRANSFERASE"/>
    <property type="match status" value="1"/>
</dbReference>
<sequence length="190" mass="21122">MKKIIAPGICLRAFEAQDAEQFTATVLESVPTVGRWMSWCHAGFTIEGTHEWFDTCNRGRAEGTAYEFGIFAEDGKELLGACGLNLISKMHNYCNLGYWIRQSRQGQGIATRVARILAEAGFKELGFNRIEIVVAEGNELSMQVARKLGALHECTARNRLMVDGLPVAASIYSLIPQQWPALPYQIIVEN</sequence>
<evidence type="ECO:0000313" key="3">
    <source>
        <dbReference type="Proteomes" id="UP000650424"/>
    </source>
</evidence>
<dbReference type="InterPro" id="IPR016181">
    <property type="entry name" value="Acyl_CoA_acyltransferase"/>
</dbReference>
<protein>
    <submittedName>
        <fullName evidence="2">GNAT family N-acetyltransferase</fullName>
    </submittedName>
</protein>
<organism evidence="2 3">
    <name type="scientific">Undibacterium hunanense</name>
    <dbReference type="NCBI Taxonomy" id="2762292"/>
    <lineage>
        <taxon>Bacteria</taxon>
        <taxon>Pseudomonadati</taxon>
        <taxon>Pseudomonadota</taxon>
        <taxon>Betaproteobacteria</taxon>
        <taxon>Burkholderiales</taxon>
        <taxon>Oxalobacteraceae</taxon>
        <taxon>Undibacterium</taxon>
    </lineage>
</organism>
<evidence type="ECO:0000259" key="1">
    <source>
        <dbReference type="PROSITE" id="PS51186"/>
    </source>
</evidence>
<dbReference type="PANTHER" id="PTHR43441">
    <property type="entry name" value="RIBOSOMAL-PROTEIN-SERINE ACETYLTRANSFERASE"/>
    <property type="match status" value="1"/>
</dbReference>
<dbReference type="Gene3D" id="3.40.630.30">
    <property type="match status" value="1"/>
</dbReference>
<name>A0ABR6ZQR5_9BURK</name>
<dbReference type="Pfam" id="PF13302">
    <property type="entry name" value="Acetyltransf_3"/>
    <property type="match status" value="1"/>
</dbReference>
<gene>
    <name evidence="2" type="ORF">H8L32_12170</name>
</gene>
<dbReference type="SUPFAM" id="SSF55729">
    <property type="entry name" value="Acyl-CoA N-acyltransferases (Nat)"/>
    <property type="match status" value="1"/>
</dbReference>
<proteinExistence type="predicted"/>
<feature type="domain" description="N-acetyltransferase" evidence="1">
    <location>
        <begin position="9"/>
        <end position="172"/>
    </location>
</feature>
<evidence type="ECO:0000313" key="2">
    <source>
        <dbReference type="EMBL" id="MBC3918237.1"/>
    </source>
</evidence>
<dbReference type="InterPro" id="IPR000182">
    <property type="entry name" value="GNAT_dom"/>
</dbReference>
<dbReference type="InterPro" id="IPR051908">
    <property type="entry name" value="Ribosomal_N-acetyltransferase"/>
</dbReference>
<dbReference type="RefSeq" id="WP_186947498.1">
    <property type="nucleotide sequence ID" value="NZ_JACOGF010000005.1"/>
</dbReference>
<comment type="caution">
    <text evidence="2">The sequence shown here is derived from an EMBL/GenBank/DDBJ whole genome shotgun (WGS) entry which is preliminary data.</text>
</comment>
<accession>A0ABR6ZQR5</accession>